<evidence type="ECO:0000313" key="3">
    <source>
        <dbReference type="EMBL" id="GGA77650.1"/>
    </source>
</evidence>
<dbReference type="Pfam" id="PF00005">
    <property type="entry name" value="ABC_tran"/>
    <property type="match status" value="1"/>
</dbReference>
<evidence type="ECO:0000259" key="1">
    <source>
        <dbReference type="PROSITE" id="PS50893"/>
    </source>
</evidence>
<protein>
    <submittedName>
        <fullName evidence="3">Transcriptional regulator</fullName>
    </submittedName>
</protein>
<dbReference type="Gene3D" id="2.40.50.1020">
    <property type="entry name" value="LytTr DNA-binding domain"/>
    <property type="match status" value="1"/>
</dbReference>
<dbReference type="EMBL" id="BMEY01000010">
    <property type="protein sequence ID" value="GGA77650.1"/>
    <property type="molecule type" value="Genomic_DNA"/>
</dbReference>
<accession>A0A916W8T3</accession>
<keyword evidence="4" id="KW-1185">Reference proteome</keyword>
<dbReference type="PANTHER" id="PTHR43038">
    <property type="entry name" value="ATP-BINDING CASSETTE, SUB-FAMILY H, MEMBER 1"/>
    <property type="match status" value="1"/>
</dbReference>
<proteinExistence type="predicted"/>
<dbReference type="SMART" id="SM00850">
    <property type="entry name" value="LytTR"/>
    <property type="match status" value="1"/>
</dbReference>
<evidence type="ECO:0000259" key="2">
    <source>
        <dbReference type="PROSITE" id="PS50930"/>
    </source>
</evidence>
<dbReference type="PROSITE" id="PS50893">
    <property type="entry name" value="ABC_TRANSPORTER_2"/>
    <property type="match status" value="1"/>
</dbReference>
<dbReference type="Gene3D" id="3.40.50.300">
    <property type="entry name" value="P-loop containing nucleotide triphosphate hydrolases"/>
    <property type="match status" value="1"/>
</dbReference>
<dbReference type="InterPro" id="IPR027417">
    <property type="entry name" value="P-loop_NTPase"/>
</dbReference>
<dbReference type="GO" id="GO:0003677">
    <property type="term" value="F:DNA binding"/>
    <property type="evidence" value="ECO:0007669"/>
    <property type="project" value="InterPro"/>
</dbReference>
<evidence type="ECO:0000313" key="4">
    <source>
        <dbReference type="Proteomes" id="UP000613512"/>
    </source>
</evidence>
<dbReference type="PANTHER" id="PTHR43038:SF3">
    <property type="entry name" value="ABC TRANSPORTER G FAMILY MEMBER 20 ISOFORM X1"/>
    <property type="match status" value="1"/>
</dbReference>
<feature type="domain" description="HTH LytTR-type" evidence="2">
    <location>
        <begin position="240"/>
        <end position="346"/>
    </location>
</feature>
<dbReference type="PIRSF" id="PIRSF036612">
    <property type="entry name" value="ABC_ATP_LytTR"/>
    <property type="match status" value="1"/>
</dbReference>
<comment type="caution">
    <text evidence="3">The sequence shown here is derived from an EMBL/GenBank/DDBJ whole genome shotgun (WGS) entry which is preliminary data.</text>
</comment>
<dbReference type="GO" id="GO:0005524">
    <property type="term" value="F:ATP binding"/>
    <property type="evidence" value="ECO:0007669"/>
    <property type="project" value="InterPro"/>
</dbReference>
<sequence>MEVLSIQNLERQEKDALLFPAFDLKVYSGEIIAIHSNLNIRMALLQMFLGKAPLGKGEILVKGEKLDKNSHFSSFHIGISFFEQAVYHRLSVKDNLKFFSQVYSSSQSIEEVLNLTQLNPYKNSPVQKLSFSEKRRVHFAKILIENPILYIFEEPDLNVDLETKRVFLNVLEYLAEQGKAVLILTGNMESAITMSKSVYRLNDEGIHLVEIKDESASTVEEEETVPEDEKTTMTVNINKIPTKVNDKIILFDPPEIDYIESNDGQSNVFIKGEAFPSTFTMNELEERLMPFGFFRCHRSYIVNLQKVREVITWTRNSFSLVLDDAKKSTIPLSKTKMAQLKEMLGLK</sequence>
<dbReference type="RefSeq" id="WP_188384668.1">
    <property type="nucleotide sequence ID" value="NZ_BMEY01000010.1"/>
</dbReference>
<dbReference type="InterPro" id="IPR003439">
    <property type="entry name" value="ABC_transporter-like_ATP-bd"/>
</dbReference>
<dbReference type="GO" id="GO:0016887">
    <property type="term" value="F:ATP hydrolysis activity"/>
    <property type="evidence" value="ECO:0007669"/>
    <property type="project" value="InterPro"/>
</dbReference>
<gene>
    <name evidence="3" type="ORF">GCM10008025_21490</name>
</gene>
<dbReference type="AlphaFoldDB" id="A0A916W8T3"/>
<feature type="domain" description="ABC transporter" evidence="1">
    <location>
        <begin position="4"/>
        <end position="228"/>
    </location>
</feature>
<dbReference type="InterPro" id="IPR012046">
    <property type="entry name" value="LytTR_ABC"/>
</dbReference>
<reference evidence="3" key="1">
    <citation type="journal article" date="2014" name="Int. J. Syst. Evol. Microbiol.">
        <title>Complete genome sequence of Corynebacterium casei LMG S-19264T (=DSM 44701T), isolated from a smear-ripened cheese.</title>
        <authorList>
            <consortium name="US DOE Joint Genome Institute (JGI-PGF)"/>
            <person name="Walter F."/>
            <person name="Albersmeier A."/>
            <person name="Kalinowski J."/>
            <person name="Ruckert C."/>
        </authorList>
    </citation>
    <scope>NUCLEOTIDE SEQUENCE</scope>
    <source>
        <strain evidence="3">CGMCC 1.12408</strain>
    </source>
</reference>
<dbReference type="InterPro" id="IPR007492">
    <property type="entry name" value="LytTR_DNA-bd_dom"/>
</dbReference>
<dbReference type="SUPFAM" id="SSF52540">
    <property type="entry name" value="P-loop containing nucleoside triphosphate hydrolases"/>
    <property type="match status" value="1"/>
</dbReference>
<dbReference type="PROSITE" id="PS50930">
    <property type="entry name" value="HTH_LYTTR"/>
    <property type="match status" value="1"/>
</dbReference>
<organism evidence="3 4">
    <name type="scientific">Ornithinibacillus halotolerans</name>
    <dbReference type="NCBI Taxonomy" id="1274357"/>
    <lineage>
        <taxon>Bacteria</taxon>
        <taxon>Bacillati</taxon>
        <taxon>Bacillota</taxon>
        <taxon>Bacilli</taxon>
        <taxon>Bacillales</taxon>
        <taxon>Bacillaceae</taxon>
        <taxon>Ornithinibacillus</taxon>
    </lineage>
</organism>
<dbReference type="Proteomes" id="UP000613512">
    <property type="component" value="Unassembled WGS sequence"/>
</dbReference>
<reference evidence="3" key="2">
    <citation type="submission" date="2020-09" db="EMBL/GenBank/DDBJ databases">
        <authorList>
            <person name="Sun Q."/>
            <person name="Zhou Y."/>
        </authorList>
    </citation>
    <scope>NUCLEOTIDE SEQUENCE</scope>
    <source>
        <strain evidence="3">CGMCC 1.12408</strain>
    </source>
</reference>
<dbReference type="Pfam" id="PF04397">
    <property type="entry name" value="LytTR"/>
    <property type="match status" value="1"/>
</dbReference>
<name>A0A916W8T3_9BACI</name>